<sequence>MASRIPIRRPRTLGAENENARTTAAPARAKILGRAVPSAASSKPGHGTKTGAVAGTSDVAVASVLKGKSKRLVELEALGSAKRKRQALQELGTRKNQSGTGTLSAEKRRILGLPKKNTATAAVAQRPARPQVFVPPPVATAHASDTAQARRLSNRPSLIPVRQPPDTATVDLDADEEEEPHAKRQRTSSVGPEDVLSEAEIAAELALQTDDEEDAAYLDAGPDSGEWEDLDAADWDDPMMASEYVADIQRYLKEVELTTLPPRNYMASQTALTWDMRALLNDWLLQVHTRFHLLPETLFLSTHLIDRFLSLRAVAPGKLQLVGMACLLLASKYEETVSPAIANFTQISDGAYSNAEMQQAEQHVLRTLGWDLSYPSPMHWLRRVSKAEGYQTQTRQLGKYLAEIVLVEERLVGTPPSLLAAAAMWLARLALGEGDWLPASSTAARDEDEDATVTAPKCAYVLWTPTLAHYATYAEAELLPAARHMLRYVLQPVRHESFYRKWAGKRNMKVSVYMREWALGRWAEGSKPDLALELPALKREMRALQVRKEREAEAKRVRGEAGVEGGEEEDGDGDEDAEE</sequence>
<name>A0AAD6ZIU5_9AGAR</name>
<evidence type="ECO:0000256" key="5">
    <source>
        <dbReference type="SAM" id="MobiDB-lite"/>
    </source>
</evidence>
<comment type="caution">
    <text evidence="8">The sequence shown here is derived from an EMBL/GenBank/DDBJ whole genome shotgun (WGS) entry which is preliminary data.</text>
</comment>
<dbReference type="InterPro" id="IPR036915">
    <property type="entry name" value="Cyclin-like_sf"/>
</dbReference>
<feature type="domain" description="Cyclin-like" evidence="6">
    <location>
        <begin position="379"/>
        <end position="487"/>
    </location>
</feature>
<evidence type="ECO:0000259" key="7">
    <source>
        <dbReference type="SMART" id="SM01332"/>
    </source>
</evidence>
<dbReference type="InterPro" id="IPR039361">
    <property type="entry name" value="Cyclin"/>
</dbReference>
<dbReference type="SMART" id="SM01332">
    <property type="entry name" value="Cyclin_C"/>
    <property type="match status" value="1"/>
</dbReference>
<feature type="compositionally biased region" description="Polar residues" evidence="5">
    <location>
        <begin position="94"/>
        <end position="103"/>
    </location>
</feature>
<organism evidence="8 9">
    <name type="scientific">Mycena albidolilacea</name>
    <dbReference type="NCBI Taxonomy" id="1033008"/>
    <lineage>
        <taxon>Eukaryota</taxon>
        <taxon>Fungi</taxon>
        <taxon>Dikarya</taxon>
        <taxon>Basidiomycota</taxon>
        <taxon>Agaricomycotina</taxon>
        <taxon>Agaricomycetes</taxon>
        <taxon>Agaricomycetidae</taxon>
        <taxon>Agaricales</taxon>
        <taxon>Marasmiineae</taxon>
        <taxon>Mycenaceae</taxon>
        <taxon>Mycena</taxon>
    </lineage>
</organism>
<feature type="compositionally biased region" description="Basic residues" evidence="5">
    <location>
        <begin position="1"/>
        <end position="11"/>
    </location>
</feature>
<dbReference type="Proteomes" id="UP001218218">
    <property type="component" value="Unassembled WGS sequence"/>
</dbReference>
<feature type="compositionally biased region" description="Acidic residues" evidence="5">
    <location>
        <begin position="565"/>
        <end position="579"/>
    </location>
</feature>
<dbReference type="SMART" id="SM00385">
    <property type="entry name" value="CYCLIN"/>
    <property type="match status" value="2"/>
</dbReference>
<evidence type="ECO:0000256" key="4">
    <source>
        <dbReference type="RuleBase" id="RU000383"/>
    </source>
</evidence>
<reference evidence="8" key="1">
    <citation type="submission" date="2023-03" db="EMBL/GenBank/DDBJ databases">
        <title>Massive genome expansion in bonnet fungi (Mycena s.s.) driven by repeated elements and novel gene families across ecological guilds.</title>
        <authorList>
            <consortium name="Lawrence Berkeley National Laboratory"/>
            <person name="Harder C.B."/>
            <person name="Miyauchi S."/>
            <person name="Viragh M."/>
            <person name="Kuo A."/>
            <person name="Thoen E."/>
            <person name="Andreopoulos B."/>
            <person name="Lu D."/>
            <person name="Skrede I."/>
            <person name="Drula E."/>
            <person name="Henrissat B."/>
            <person name="Morin E."/>
            <person name="Kohler A."/>
            <person name="Barry K."/>
            <person name="LaButti K."/>
            <person name="Morin E."/>
            <person name="Salamov A."/>
            <person name="Lipzen A."/>
            <person name="Mereny Z."/>
            <person name="Hegedus B."/>
            <person name="Baldrian P."/>
            <person name="Stursova M."/>
            <person name="Weitz H."/>
            <person name="Taylor A."/>
            <person name="Grigoriev I.V."/>
            <person name="Nagy L.G."/>
            <person name="Martin F."/>
            <person name="Kauserud H."/>
        </authorList>
    </citation>
    <scope>NUCLEOTIDE SEQUENCE</scope>
    <source>
        <strain evidence="8">CBHHK002</strain>
    </source>
</reference>
<feature type="region of interest" description="Disordered" evidence="5">
    <location>
        <begin position="82"/>
        <end position="195"/>
    </location>
</feature>
<gene>
    <name evidence="8" type="ORF">DFH08DRAFT_1085133</name>
</gene>
<feature type="compositionally biased region" description="Basic and acidic residues" evidence="5">
    <location>
        <begin position="549"/>
        <end position="561"/>
    </location>
</feature>
<dbReference type="GO" id="GO:0051301">
    <property type="term" value="P:cell division"/>
    <property type="evidence" value="ECO:0007669"/>
    <property type="project" value="UniProtKB-KW"/>
</dbReference>
<evidence type="ECO:0000313" key="9">
    <source>
        <dbReference type="Proteomes" id="UP001218218"/>
    </source>
</evidence>
<keyword evidence="1" id="KW-0132">Cell division</keyword>
<dbReference type="FunFam" id="1.10.472.10:FF:000001">
    <property type="entry name" value="G2/mitotic-specific cyclin"/>
    <property type="match status" value="1"/>
</dbReference>
<dbReference type="Gene3D" id="1.10.472.10">
    <property type="entry name" value="Cyclin-like"/>
    <property type="match status" value="2"/>
</dbReference>
<evidence type="ECO:0000256" key="2">
    <source>
        <dbReference type="ARBA" id="ARBA00023127"/>
    </source>
</evidence>
<dbReference type="InterPro" id="IPR006671">
    <property type="entry name" value="Cyclin_N"/>
</dbReference>
<evidence type="ECO:0000256" key="3">
    <source>
        <dbReference type="ARBA" id="ARBA00023306"/>
    </source>
</evidence>
<dbReference type="Pfam" id="PF00134">
    <property type="entry name" value="Cyclin_N"/>
    <property type="match status" value="1"/>
</dbReference>
<feature type="domain" description="Cyclin-like" evidence="6">
    <location>
        <begin position="282"/>
        <end position="366"/>
    </location>
</feature>
<feature type="region of interest" description="Disordered" evidence="5">
    <location>
        <begin position="1"/>
        <end position="25"/>
    </location>
</feature>
<feature type="domain" description="Cyclin C-terminal" evidence="7">
    <location>
        <begin position="375"/>
        <end position="516"/>
    </location>
</feature>
<evidence type="ECO:0000256" key="1">
    <source>
        <dbReference type="ARBA" id="ARBA00022618"/>
    </source>
</evidence>
<dbReference type="SUPFAM" id="SSF47954">
    <property type="entry name" value="Cyclin-like"/>
    <property type="match status" value="2"/>
</dbReference>
<dbReference type="Pfam" id="PF02984">
    <property type="entry name" value="Cyclin_C"/>
    <property type="match status" value="1"/>
</dbReference>
<keyword evidence="3" id="KW-0131">Cell cycle</keyword>
<dbReference type="InterPro" id="IPR004367">
    <property type="entry name" value="Cyclin_C-dom"/>
</dbReference>
<dbReference type="AlphaFoldDB" id="A0AAD6ZIU5"/>
<comment type="similarity">
    <text evidence="4">Belongs to the cyclin family.</text>
</comment>
<dbReference type="EMBL" id="JARIHO010000044">
    <property type="protein sequence ID" value="KAJ7325396.1"/>
    <property type="molecule type" value="Genomic_DNA"/>
</dbReference>
<dbReference type="PANTHER" id="PTHR10177">
    <property type="entry name" value="CYCLINS"/>
    <property type="match status" value="1"/>
</dbReference>
<dbReference type="InterPro" id="IPR013763">
    <property type="entry name" value="Cyclin-like_dom"/>
</dbReference>
<protein>
    <submittedName>
        <fullName evidence="8">G2/M-specific cyclin NimE</fullName>
    </submittedName>
</protein>
<keyword evidence="9" id="KW-1185">Reference proteome</keyword>
<keyword evidence="2 4" id="KW-0195">Cyclin</keyword>
<evidence type="ECO:0000259" key="6">
    <source>
        <dbReference type="SMART" id="SM00385"/>
    </source>
</evidence>
<accession>A0AAD6ZIU5</accession>
<feature type="region of interest" description="Disordered" evidence="5">
    <location>
        <begin position="549"/>
        <end position="579"/>
    </location>
</feature>
<proteinExistence type="inferred from homology"/>
<evidence type="ECO:0000313" key="8">
    <source>
        <dbReference type="EMBL" id="KAJ7325396.1"/>
    </source>
</evidence>